<dbReference type="InterPro" id="IPR037027">
    <property type="entry name" value="YqgF/RNaseH-like_dom_sf"/>
</dbReference>
<dbReference type="Pfam" id="PF17674">
    <property type="entry name" value="HHH_9"/>
    <property type="match status" value="1"/>
</dbReference>
<dbReference type="Gene3D" id="1.10.150.310">
    <property type="entry name" value="Tex RuvX-like domain-like"/>
    <property type="match status" value="1"/>
</dbReference>
<dbReference type="AlphaFoldDB" id="H2Y862"/>
<dbReference type="GO" id="GO:0005737">
    <property type="term" value="C:cytoplasm"/>
    <property type="evidence" value="ECO:0007669"/>
    <property type="project" value="UniProtKB-ARBA"/>
</dbReference>
<dbReference type="InterPro" id="IPR055179">
    <property type="entry name" value="Tex-like_central_region"/>
</dbReference>
<dbReference type="InterPro" id="IPR023323">
    <property type="entry name" value="Tex-like_dom_sf"/>
</dbReference>
<protein>
    <recommendedName>
        <fullName evidence="2">S1 motif domain-containing protein</fullName>
    </recommendedName>
</protein>
<dbReference type="Gene3D" id="2.40.50.140">
    <property type="entry name" value="Nucleic acid-binding proteins"/>
    <property type="match status" value="1"/>
</dbReference>
<dbReference type="Pfam" id="PF16921">
    <property type="entry name" value="Tex_YqgF"/>
    <property type="match status" value="1"/>
</dbReference>
<reference evidence="3" key="3">
    <citation type="submission" date="2025-09" db="UniProtKB">
        <authorList>
            <consortium name="Ensembl"/>
        </authorList>
    </citation>
    <scope>IDENTIFICATION</scope>
</reference>
<evidence type="ECO:0000313" key="3">
    <source>
        <dbReference type="Ensembl" id="ENSCSAVP00000001510.1"/>
    </source>
</evidence>
<dbReference type="SUPFAM" id="SSF158832">
    <property type="entry name" value="Tex N-terminal region-like"/>
    <property type="match status" value="1"/>
</dbReference>
<dbReference type="PROSITE" id="PS50126">
    <property type="entry name" value="S1"/>
    <property type="match status" value="1"/>
</dbReference>
<dbReference type="InterPro" id="IPR032639">
    <property type="entry name" value="Tex_YqgF"/>
</dbReference>
<dbReference type="Gene3D" id="1.10.10.650">
    <property type="entry name" value="RuvA domain 2-like"/>
    <property type="match status" value="1"/>
</dbReference>
<dbReference type="FunFam" id="3.30.420.140:FF:000001">
    <property type="entry name" value="RNA-binding transcriptional accessory protein"/>
    <property type="match status" value="1"/>
</dbReference>
<dbReference type="Proteomes" id="UP000007875">
    <property type="component" value="Unassembled WGS sequence"/>
</dbReference>
<dbReference type="FunFam" id="2.40.50.140:FF:000051">
    <property type="entry name" value="RNA-binding transcriptional accessory protein"/>
    <property type="match status" value="1"/>
</dbReference>
<dbReference type="eggNOG" id="KOG1857">
    <property type="taxonomic scope" value="Eukaryota"/>
</dbReference>
<dbReference type="InterPro" id="IPR012340">
    <property type="entry name" value="NA-bd_OB-fold"/>
</dbReference>
<evidence type="ECO:0000256" key="1">
    <source>
        <dbReference type="ARBA" id="ARBA00025453"/>
    </source>
</evidence>
<dbReference type="SMART" id="SM00316">
    <property type="entry name" value="S1"/>
    <property type="match status" value="1"/>
</dbReference>
<dbReference type="GO" id="GO:0003735">
    <property type="term" value="F:structural constituent of ribosome"/>
    <property type="evidence" value="ECO:0007669"/>
    <property type="project" value="TreeGrafter"/>
</dbReference>
<dbReference type="Ensembl" id="ENSCSAVT00000001530.1">
    <property type="protein sequence ID" value="ENSCSAVP00000001510.1"/>
    <property type="gene ID" value="ENSCSAVG00000000861.1"/>
</dbReference>
<dbReference type="InterPro" id="IPR003029">
    <property type="entry name" value="S1_domain"/>
</dbReference>
<dbReference type="OMA" id="RWAWRTR"/>
<dbReference type="PANTHER" id="PTHR10724">
    <property type="entry name" value="30S RIBOSOMAL PROTEIN S1"/>
    <property type="match status" value="1"/>
</dbReference>
<dbReference type="Pfam" id="PF09371">
    <property type="entry name" value="Tex_N"/>
    <property type="match status" value="1"/>
</dbReference>
<dbReference type="InterPro" id="IPR023319">
    <property type="entry name" value="Tex-like_HTH_dom_sf"/>
</dbReference>
<dbReference type="InterPro" id="IPR018974">
    <property type="entry name" value="Tex-like_N"/>
</dbReference>
<comment type="function">
    <text evidence="1">Associates with the EF-Tu.GDP complex and induces the exchange of GDP to GTP. It remains bound to the aminoacyl-tRNA.EF-Tu.GTP complex up to the GTP hydrolysis stage on the ribosome.</text>
</comment>
<sequence>MEECRDDWDITQVLCEKLNLDVRVVKNLIQLLEVEECTVPFMARYRKERTGGMEANKLRQFLNTLNELRDVQKKAVVAIKNLEKLGCLDSTIEAALKSAQSIDEINHMIAPYKMDKKSLASRARALGLDDGAKYILNNPRKATDLRKWVKRGCEGLATLSLVENGVKHILCEAIAKDKETILHAKQIFRPNKKSMKSDKTEDKASTKKYSFKFQNYYDFLCLVSNLRSYQILAINRGETLKELTVKIVIDEKLENSFLSWCQEYWVERFHHNEMRKIMQSALTDSFNRLLKPKILRQTRAELTRRAQTDSIDVFGRNLKKLLLTSPVRGKVILGIDPGFKNGCKCAVLSQNGMNILVVDVFYLSRYKEAKLKLTQMLNKFNFQVIGIGNGTACRETEQLVSQFITESHKQELVYCIVNESGASIYSVTAEAKQEMPEYDPNLRSAVSIARRLQDPLVELVKIDPKHLGVGMYQHDIPDTLMKAALSSVVEDCVTFVGVDINMAGESLLKRVAGLKKTQVNKILEWRNKNGPFINRNQLLEVPGVGNKTFQQCAGFIRIGSAQENLLNHQPNPLDQTWIHPESYELTEKFLKIINLDSSRVGQDLFISQLKSSVRHKSIRAFSNELGVGEPTLQLIVDGLSAPGGYRDIRSIATHLYKKGICSLNDLKYGITLQGRVTNVVDFGVFVDIGVEKDALIHCSEMGNKWLELREVLGPNDTVSVMVQKVDPIKKYISLKLIKVEAVD</sequence>
<evidence type="ECO:0000313" key="4">
    <source>
        <dbReference type="Proteomes" id="UP000007875"/>
    </source>
</evidence>
<dbReference type="InterPro" id="IPR006641">
    <property type="entry name" value="YqgF/RNaseH-like_dom"/>
</dbReference>
<dbReference type="GO" id="GO:0003729">
    <property type="term" value="F:mRNA binding"/>
    <property type="evidence" value="ECO:0007669"/>
    <property type="project" value="UniProtKB-ARBA"/>
</dbReference>
<dbReference type="SUPFAM" id="SSF47781">
    <property type="entry name" value="RuvA domain 2-like"/>
    <property type="match status" value="2"/>
</dbReference>
<dbReference type="InterPro" id="IPR012337">
    <property type="entry name" value="RNaseH-like_sf"/>
</dbReference>
<dbReference type="Gene3D" id="1.10.3500.10">
    <property type="entry name" value="Tex N-terminal region-like"/>
    <property type="match status" value="1"/>
</dbReference>
<proteinExistence type="predicted"/>
<dbReference type="FunCoup" id="H2Y862">
    <property type="interactions" value="40"/>
</dbReference>
<dbReference type="InParanoid" id="H2Y862"/>
<dbReference type="HOGENOM" id="CLU_009833_0_2_1"/>
<reference evidence="3" key="2">
    <citation type="submission" date="2025-08" db="UniProtKB">
        <authorList>
            <consortium name="Ensembl"/>
        </authorList>
    </citation>
    <scope>IDENTIFICATION</scope>
</reference>
<dbReference type="InterPro" id="IPR041692">
    <property type="entry name" value="HHH_9"/>
</dbReference>
<dbReference type="STRING" id="51511.ENSCSAVP00000001510"/>
<dbReference type="Pfam" id="PF00575">
    <property type="entry name" value="S1"/>
    <property type="match status" value="1"/>
</dbReference>
<dbReference type="FunFam" id="1.10.10.650:FF:000001">
    <property type="entry name" value="S1 RNA-binding domain 1"/>
    <property type="match status" value="1"/>
</dbReference>
<evidence type="ECO:0000259" key="2">
    <source>
        <dbReference type="PROSITE" id="PS50126"/>
    </source>
</evidence>
<dbReference type="GeneTree" id="ENSGT00510000047850"/>
<dbReference type="InterPro" id="IPR010994">
    <property type="entry name" value="RuvA_2-like"/>
</dbReference>
<dbReference type="GO" id="GO:0006139">
    <property type="term" value="P:nucleobase-containing compound metabolic process"/>
    <property type="evidence" value="ECO:0007669"/>
    <property type="project" value="InterPro"/>
</dbReference>
<dbReference type="FunFam" id="1.10.150.310:FF:000001">
    <property type="entry name" value="RNA-binding transcriptional accessory protein"/>
    <property type="match status" value="1"/>
</dbReference>
<organism evidence="3 4">
    <name type="scientific">Ciona savignyi</name>
    <name type="common">Pacific transparent sea squirt</name>
    <dbReference type="NCBI Taxonomy" id="51511"/>
    <lineage>
        <taxon>Eukaryota</taxon>
        <taxon>Metazoa</taxon>
        <taxon>Chordata</taxon>
        <taxon>Tunicata</taxon>
        <taxon>Ascidiacea</taxon>
        <taxon>Phlebobranchia</taxon>
        <taxon>Cionidae</taxon>
        <taxon>Ciona</taxon>
    </lineage>
</organism>
<keyword evidence="4" id="KW-1185">Reference proteome</keyword>
<reference evidence="4" key="1">
    <citation type="submission" date="2003-08" db="EMBL/GenBank/DDBJ databases">
        <authorList>
            <person name="Birren B."/>
            <person name="Nusbaum C."/>
            <person name="Abebe A."/>
            <person name="Abouelleil A."/>
            <person name="Adekoya E."/>
            <person name="Ait-zahra M."/>
            <person name="Allen N."/>
            <person name="Allen T."/>
            <person name="An P."/>
            <person name="Anderson M."/>
            <person name="Anderson S."/>
            <person name="Arachchi H."/>
            <person name="Armbruster J."/>
            <person name="Bachantsang P."/>
            <person name="Baldwin J."/>
            <person name="Barry A."/>
            <person name="Bayul T."/>
            <person name="Blitshsteyn B."/>
            <person name="Bloom T."/>
            <person name="Blye J."/>
            <person name="Boguslavskiy L."/>
            <person name="Borowsky M."/>
            <person name="Boukhgalter B."/>
            <person name="Brunache A."/>
            <person name="Butler J."/>
            <person name="Calixte N."/>
            <person name="Calvo S."/>
            <person name="Camarata J."/>
            <person name="Campo K."/>
            <person name="Chang J."/>
            <person name="Cheshatsang Y."/>
            <person name="Citroen M."/>
            <person name="Collymore A."/>
            <person name="Considine T."/>
            <person name="Cook A."/>
            <person name="Cooke P."/>
            <person name="Corum B."/>
            <person name="Cuomo C."/>
            <person name="David R."/>
            <person name="Dawoe T."/>
            <person name="Degray S."/>
            <person name="Dodge S."/>
            <person name="Dooley K."/>
            <person name="Dorje P."/>
            <person name="Dorjee K."/>
            <person name="Dorris L."/>
            <person name="Duffey N."/>
            <person name="Dupes A."/>
            <person name="Elkins T."/>
            <person name="Engels R."/>
            <person name="Erickson J."/>
            <person name="Farina A."/>
            <person name="Faro S."/>
            <person name="Ferreira P."/>
            <person name="Fischer H."/>
            <person name="Fitzgerald M."/>
            <person name="Foley K."/>
            <person name="Gage D."/>
            <person name="Galagan J."/>
            <person name="Gearin G."/>
            <person name="Gnerre S."/>
            <person name="Gnirke A."/>
            <person name="Goyette A."/>
            <person name="Graham J."/>
            <person name="Grandbois E."/>
            <person name="Gyaltsen K."/>
            <person name="Hafez N."/>
            <person name="Hagopian D."/>
            <person name="Hagos B."/>
            <person name="Hall J."/>
            <person name="Hatcher B."/>
            <person name="Heller A."/>
            <person name="Higgins H."/>
            <person name="Honan T."/>
            <person name="Horn A."/>
            <person name="Houde N."/>
            <person name="Hughes L."/>
            <person name="Hulme W."/>
            <person name="Husby E."/>
            <person name="Iliev I."/>
            <person name="Jaffe D."/>
            <person name="Jones C."/>
            <person name="Kamal M."/>
            <person name="Kamat A."/>
            <person name="Kamvysselis M."/>
            <person name="Karlsson E."/>
            <person name="Kells C."/>
            <person name="Kieu A."/>
            <person name="Kisner P."/>
            <person name="Kodira C."/>
            <person name="Kulbokas E."/>
            <person name="Labutti K."/>
            <person name="Lama D."/>
            <person name="Landers T."/>
            <person name="Leger J."/>
            <person name="Levine S."/>
            <person name="Lewis D."/>
            <person name="Lewis T."/>
            <person name="Lindblad-toh K."/>
            <person name="Liu X."/>
            <person name="Lokyitsang T."/>
            <person name="Lokyitsang Y."/>
            <person name="Lucien O."/>
            <person name="Lui A."/>
            <person name="Ma L.J."/>
            <person name="Mabbitt R."/>
            <person name="Macdonald J."/>
            <person name="Maclean C."/>
            <person name="Major J."/>
            <person name="Manning J."/>
            <person name="Marabella R."/>
            <person name="Maru K."/>
            <person name="Matthews C."/>
            <person name="Mauceli E."/>
            <person name="Mccarthy M."/>
            <person name="Mcdonough S."/>
            <person name="Mcghee T."/>
            <person name="Meldrim J."/>
            <person name="Meneus L."/>
            <person name="Mesirov J."/>
            <person name="Mihalev A."/>
            <person name="Mihova T."/>
            <person name="Mikkelsen T."/>
            <person name="Mlenga V."/>
            <person name="Moru K."/>
            <person name="Mozes J."/>
            <person name="Mulrain L."/>
            <person name="Munson G."/>
            <person name="Naylor J."/>
            <person name="Newes C."/>
            <person name="Nguyen C."/>
            <person name="Nguyen N."/>
            <person name="Nguyen T."/>
            <person name="Nicol R."/>
            <person name="Nielsen C."/>
            <person name="Nizzari M."/>
            <person name="Norbu C."/>
            <person name="Norbu N."/>
            <person name="O'donnell P."/>
            <person name="Okoawo O."/>
            <person name="O'leary S."/>
            <person name="Omotosho B."/>
            <person name="O'neill K."/>
            <person name="Osman S."/>
            <person name="Parker S."/>
            <person name="Perrin D."/>
            <person name="Phunkhang P."/>
            <person name="Piqani B."/>
            <person name="Purcell S."/>
            <person name="Rachupka T."/>
            <person name="Ramasamy U."/>
            <person name="Rameau R."/>
            <person name="Ray V."/>
            <person name="Raymond C."/>
            <person name="Retta R."/>
            <person name="Richardson S."/>
            <person name="Rise C."/>
            <person name="Rodriguez J."/>
            <person name="Rogers J."/>
            <person name="Rogov P."/>
            <person name="Rutman M."/>
            <person name="Schupbach R."/>
            <person name="Seaman C."/>
            <person name="Settipalli S."/>
            <person name="Sharpe T."/>
            <person name="Sheridan J."/>
            <person name="Sherpa N."/>
            <person name="Shi J."/>
            <person name="Smirnov S."/>
            <person name="Smith C."/>
            <person name="Sougnez C."/>
            <person name="Spencer B."/>
            <person name="Stalker J."/>
            <person name="Stange-thomann N."/>
            <person name="Stavropoulos S."/>
            <person name="Stetson K."/>
            <person name="Stone C."/>
            <person name="Stone S."/>
            <person name="Stubbs M."/>
            <person name="Talamas J."/>
            <person name="Tchuinga P."/>
            <person name="Tenzing P."/>
            <person name="Tesfaye S."/>
            <person name="Theodore J."/>
            <person name="Thoulutsang Y."/>
            <person name="Topham K."/>
            <person name="Towey S."/>
            <person name="Tsamla T."/>
            <person name="Tsomo N."/>
            <person name="Vallee D."/>
            <person name="Vassiliev H."/>
            <person name="Venkataraman V."/>
            <person name="Vinson J."/>
            <person name="Vo A."/>
            <person name="Wade C."/>
            <person name="Wang S."/>
            <person name="Wangchuk T."/>
            <person name="Wangdi T."/>
            <person name="Whittaker C."/>
            <person name="Wilkinson J."/>
            <person name="Wu Y."/>
            <person name="Wyman D."/>
            <person name="Yadav S."/>
            <person name="Yang S."/>
            <person name="Yang X."/>
            <person name="Yeager S."/>
            <person name="Yee E."/>
            <person name="Young G."/>
            <person name="Zainoun J."/>
            <person name="Zembeck L."/>
            <person name="Zimmer A."/>
            <person name="Zody M."/>
            <person name="Lander E."/>
        </authorList>
    </citation>
    <scope>NUCLEOTIDE SEQUENCE [LARGE SCALE GENOMIC DNA]</scope>
</reference>
<accession>H2Y862</accession>
<dbReference type="SUPFAM" id="SSF53098">
    <property type="entry name" value="Ribonuclease H-like"/>
    <property type="match status" value="1"/>
</dbReference>
<dbReference type="Pfam" id="PF12836">
    <property type="entry name" value="HHH_3"/>
    <property type="match status" value="1"/>
</dbReference>
<dbReference type="GO" id="GO:0006412">
    <property type="term" value="P:translation"/>
    <property type="evidence" value="ECO:0007669"/>
    <property type="project" value="TreeGrafter"/>
</dbReference>
<dbReference type="PANTHER" id="PTHR10724:SF10">
    <property type="entry name" value="S1 RNA-BINDING DOMAIN-CONTAINING PROTEIN 1"/>
    <property type="match status" value="1"/>
</dbReference>
<dbReference type="SMART" id="SM00732">
    <property type="entry name" value="YqgFc"/>
    <property type="match status" value="1"/>
</dbReference>
<dbReference type="Pfam" id="PF22706">
    <property type="entry name" value="Tex_central_region"/>
    <property type="match status" value="1"/>
</dbReference>
<name>H2Y862_CIOSA</name>
<dbReference type="SUPFAM" id="SSF50249">
    <property type="entry name" value="Nucleic acid-binding proteins"/>
    <property type="match status" value="1"/>
</dbReference>
<feature type="domain" description="S1 motif" evidence="2">
    <location>
        <begin position="669"/>
        <end position="737"/>
    </location>
</feature>
<dbReference type="InterPro" id="IPR050437">
    <property type="entry name" value="Ribos_protein_bS1-like"/>
</dbReference>
<dbReference type="Gene3D" id="3.30.420.140">
    <property type="entry name" value="YqgF/RNase H-like domain"/>
    <property type="match status" value="1"/>
</dbReference>